<organism evidence="1 2">
    <name type="scientific">Camellia lanceoleosa</name>
    <dbReference type="NCBI Taxonomy" id="1840588"/>
    <lineage>
        <taxon>Eukaryota</taxon>
        <taxon>Viridiplantae</taxon>
        <taxon>Streptophyta</taxon>
        <taxon>Embryophyta</taxon>
        <taxon>Tracheophyta</taxon>
        <taxon>Spermatophyta</taxon>
        <taxon>Magnoliopsida</taxon>
        <taxon>eudicotyledons</taxon>
        <taxon>Gunneridae</taxon>
        <taxon>Pentapetalae</taxon>
        <taxon>asterids</taxon>
        <taxon>Ericales</taxon>
        <taxon>Theaceae</taxon>
        <taxon>Camellia</taxon>
    </lineage>
</organism>
<evidence type="ECO:0000313" key="1">
    <source>
        <dbReference type="EMBL" id="KAI8019909.1"/>
    </source>
</evidence>
<sequence length="463" mass="51181">MSTMMTNPSLPERHIAVLAFPFASHPGTALGLIHRLATAAPDVNFSFYSTAKSIQYLFSSSPISENIKPCHVLDEYVLSENDENNIELFLKAGEECFKRAMKEAEEETGRRISCVMADAFVWFSGDMAEEMRVPWVPLWSSGACSLSTHCYTDLIRETVGIHGIAGRENEILKFVPGFPELRLGDLPSGILFGNFESAFSIMLHKMGQALPKATAVLINSFEELDPEINNDLNNKFLKFLNVGPFNLTSLPRLSNSDDYGCISWLDKRKPTSVAYIGFGTVAKPTPDELVALAEALEASTTPFLWSMEDKLKEHLPEGFLTRTSEQGKIVAWAPQVQILAHISTGVFITHCGWNSVLESIAAGVPIIGRPFFGDHHINTWMVENVWKIGVRVEGGVFTKRGTMDALELVLSHERGRKLKEQIGHFKELALKAVGPKGSSSQNFNTLLEMVTSLNLGKCMDGLL</sequence>
<gene>
    <name evidence="1" type="ORF">LOK49_LG04G00430</name>
</gene>
<protein>
    <submittedName>
        <fullName evidence="1">Uncharacterized protein</fullName>
    </submittedName>
</protein>
<dbReference type="Proteomes" id="UP001060215">
    <property type="component" value="Chromosome 2"/>
</dbReference>
<accession>A0ACC0I3E6</accession>
<name>A0ACC0I3E6_9ERIC</name>
<proteinExistence type="predicted"/>
<keyword evidence="2" id="KW-1185">Reference proteome</keyword>
<dbReference type="EMBL" id="CM045759">
    <property type="protein sequence ID" value="KAI8019909.1"/>
    <property type="molecule type" value="Genomic_DNA"/>
</dbReference>
<evidence type="ECO:0000313" key="2">
    <source>
        <dbReference type="Proteomes" id="UP001060215"/>
    </source>
</evidence>
<comment type="caution">
    <text evidence="1">The sequence shown here is derived from an EMBL/GenBank/DDBJ whole genome shotgun (WGS) entry which is preliminary data.</text>
</comment>
<reference evidence="1 2" key="1">
    <citation type="journal article" date="2022" name="Plant J.">
        <title>Chromosome-level genome of Camellia lanceoleosa provides a valuable resource for understanding genome evolution and self-incompatibility.</title>
        <authorList>
            <person name="Gong W."/>
            <person name="Xiao S."/>
            <person name="Wang L."/>
            <person name="Liao Z."/>
            <person name="Chang Y."/>
            <person name="Mo W."/>
            <person name="Hu G."/>
            <person name="Li W."/>
            <person name="Zhao G."/>
            <person name="Zhu H."/>
            <person name="Hu X."/>
            <person name="Ji K."/>
            <person name="Xiang X."/>
            <person name="Song Q."/>
            <person name="Yuan D."/>
            <person name="Jin S."/>
            <person name="Zhang L."/>
        </authorList>
    </citation>
    <scope>NUCLEOTIDE SEQUENCE [LARGE SCALE GENOMIC DNA]</scope>
    <source>
        <strain evidence="1">SQ_2022a</strain>
    </source>
</reference>